<name>A0ABU6QW69_9FABA</name>
<feature type="compositionally biased region" description="Low complexity" evidence="5">
    <location>
        <begin position="58"/>
        <end position="78"/>
    </location>
</feature>
<sequence length="195" mass="22033">MQDEWQLSDVANKNLWLNLASVFCQIQIGNPKSQFPLSSSPQGCCGYKLQKRMQGNNSQGSRCSSRSRSHSSWVRTSSRGRVSKVPQWCGCGLRPVLRWSGTEQNPDRPFYGCPNYNTSGQRWCELFSWADEEEDGSMALRAQYDTKPDQVNMNLGFRVSKMEAEIRVLKCWGLGLNLLVMLCFCIIGYGLGIAK</sequence>
<feature type="transmembrane region" description="Helical" evidence="6">
    <location>
        <begin position="171"/>
        <end position="194"/>
    </location>
</feature>
<proteinExistence type="predicted"/>
<comment type="caution">
    <text evidence="8">The sequence shown here is derived from an EMBL/GenBank/DDBJ whole genome shotgun (WGS) entry which is preliminary data.</text>
</comment>
<evidence type="ECO:0000259" key="7">
    <source>
        <dbReference type="PROSITE" id="PS51999"/>
    </source>
</evidence>
<accession>A0ABU6QW69</accession>
<organism evidence="8 9">
    <name type="scientific">Stylosanthes scabra</name>
    <dbReference type="NCBI Taxonomy" id="79078"/>
    <lineage>
        <taxon>Eukaryota</taxon>
        <taxon>Viridiplantae</taxon>
        <taxon>Streptophyta</taxon>
        <taxon>Embryophyta</taxon>
        <taxon>Tracheophyta</taxon>
        <taxon>Spermatophyta</taxon>
        <taxon>Magnoliopsida</taxon>
        <taxon>eudicotyledons</taxon>
        <taxon>Gunneridae</taxon>
        <taxon>Pentapetalae</taxon>
        <taxon>rosids</taxon>
        <taxon>fabids</taxon>
        <taxon>Fabales</taxon>
        <taxon>Fabaceae</taxon>
        <taxon>Papilionoideae</taxon>
        <taxon>50 kb inversion clade</taxon>
        <taxon>dalbergioids sensu lato</taxon>
        <taxon>Dalbergieae</taxon>
        <taxon>Pterocarpus clade</taxon>
        <taxon>Stylosanthes</taxon>
    </lineage>
</organism>
<keyword evidence="3" id="KW-0862">Zinc</keyword>
<protein>
    <recommendedName>
        <fullName evidence="7">GRF-type domain-containing protein</fullName>
    </recommendedName>
</protein>
<evidence type="ECO:0000256" key="1">
    <source>
        <dbReference type="ARBA" id="ARBA00022723"/>
    </source>
</evidence>
<reference evidence="8 9" key="1">
    <citation type="journal article" date="2023" name="Plants (Basel)">
        <title>Bridging the Gap: Combining Genomics and Transcriptomics Approaches to Understand Stylosanthes scabra, an Orphan Legume from the Brazilian Caatinga.</title>
        <authorList>
            <person name="Ferreira-Neto J.R.C."/>
            <person name="da Silva M.D."/>
            <person name="Binneck E."/>
            <person name="de Melo N.F."/>
            <person name="da Silva R.H."/>
            <person name="de Melo A.L.T.M."/>
            <person name="Pandolfi V."/>
            <person name="Bustamante F.O."/>
            <person name="Brasileiro-Vidal A.C."/>
            <person name="Benko-Iseppon A.M."/>
        </authorList>
    </citation>
    <scope>NUCLEOTIDE SEQUENCE [LARGE SCALE GENOMIC DNA]</scope>
    <source>
        <tissue evidence="8">Leaves</tissue>
    </source>
</reference>
<dbReference type="EMBL" id="JASCZI010002652">
    <property type="protein sequence ID" value="MED6116341.1"/>
    <property type="molecule type" value="Genomic_DNA"/>
</dbReference>
<evidence type="ECO:0000256" key="3">
    <source>
        <dbReference type="ARBA" id="ARBA00022833"/>
    </source>
</evidence>
<keyword evidence="6" id="KW-1133">Transmembrane helix</keyword>
<feature type="region of interest" description="Disordered" evidence="5">
    <location>
        <begin position="55"/>
        <end position="78"/>
    </location>
</feature>
<keyword evidence="6" id="KW-0812">Transmembrane</keyword>
<evidence type="ECO:0000313" key="8">
    <source>
        <dbReference type="EMBL" id="MED6116341.1"/>
    </source>
</evidence>
<dbReference type="Proteomes" id="UP001341840">
    <property type="component" value="Unassembled WGS sequence"/>
</dbReference>
<keyword evidence="6" id="KW-0472">Membrane</keyword>
<gene>
    <name evidence="8" type="ORF">PIB30_099392</name>
</gene>
<evidence type="ECO:0000256" key="2">
    <source>
        <dbReference type="ARBA" id="ARBA00022771"/>
    </source>
</evidence>
<evidence type="ECO:0000256" key="4">
    <source>
        <dbReference type="PROSITE-ProRule" id="PRU01343"/>
    </source>
</evidence>
<keyword evidence="1" id="KW-0479">Metal-binding</keyword>
<dbReference type="InterPro" id="IPR010666">
    <property type="entry name" value="Znf_GRF"/>
</dbReference>
<evidence type="ECO:0000313" key="9">
    <source>
        <dbReference type="Proteomes" id="UP001341840"/>
    </source>
</evidence>
<evidence type="ECO:0000256" key="6">
    <source>
        <dbReference type="SAM" id="Phobius"/>
    </source>
</evidence>
<dbReference type="PROSITE" id="PS51999">
    <property type="entry name" value="ZF_GRF"/>
    <property type="match status" value="1"/>
</dbReference>
<keyword evidence="2 4" id="KW-0863">Zinc-finger</keyword>
<feature type="domain" description="GRF-type" evidence="7">
    <location>
        <begin position="89"/>
        <end position="133"/>
    </location>
</feature>
<dbReference type="PANTHER" id="PTHR33248">
    <property type="entry name" value="ZINC ION-BINDING PROTEIN"/>
    <property type="match status" value="1"/>
</dbReference>
<evidence type="ECO:0000256" key="5">
    <source>
        <dbReference type="SAM" id="MobiDB-lite"/>
    </source>
</evidence>
<keyword evidence="9" id="KW-1185">Reference proteome</keyword>